<evidence type="ECO:0000313" key="5">
    <source>
        <dbReference type="EMBL" id="KAJ7961570.1"/>
    </source>
</evidence>
<dbReference type="GO" id="GO:0016301">
    <property type="term" value="F:kinase activity"/>
    <property type="evidence" value="ECO:0007669"/>
    <property type="project" value="UniProtKB-KW"/>
</dbReference>
<reference evidence="5" key="1">
    <citation type="journal article" date="2023" name="Science">
        <title>Elucidation of the pathway for biosynthesis of saponin adjuvants from the soapbark tree.</title>
        <authorList>
            <person name="Reed J."/>
            <person name="Orme A."/>
            <person name="El-Demerdash A."/>
            <person name="Owen C."/>
            <person name="Martin L.B.B."/>
            <person name="Misra R.C."/>
            <person name="Kikuchi S."/>
            <person name="Rejzek M."/>
            <person name="Martin A.C."/>
            <person name="Harkess A."/>
            <person name="Leebens-Mack J."/>
            <person name="Louveau T."/>
            <person name="Stephenson M.J."/>
            <person name="Osbourn A."/>
        </authorList>
    </citation>
    <scope>NUCLEOTIDE SEQUENCE</scope>
    <source>
        <strain evidence="5">S10</strain>
    </source>
</reference>
<evidence type="ECO:0000256" key="2">
    <source>
        <dbReference type="ARBA" id="ARBA00022729"/>
    </source>
</evidence>
<name>A0AAD7LRC0_QUISA</name>
<protein>
    <submittedName>
        <fullName evidence="5">Receptor-like protein kinase</fullName>
    </submittedName>
</protein>
<feature type="chain" id="PRO_5042101839" evidence="3">
    <location>
        <begin position="30"/>
        <end position="251"/>
    </location>
</feature>
<evidence type="ECO:0000313" key="6">
    <source>
        <dbReference type="Proteomes" id="UP001163823"/>
    </source>
</evidence>
<gene>
    <name evidence="5" type="ORF">O6P43_016898</name>
</gene>
<evidence type="ECO:0000259" key="4">
    <source>
        <dbReference type="Pfam" id="PF13947"/>
    </source>
</evidence>
<dbReference type="KEGG" id="qsa:O6P43_016898"/>
<keyword evidence="2 3" id="KW-0732">Signal</keyword>
<feature type="domain" description="Wall-associated receptor kinase galacturonan-binding" evidence="4">
    <location>
        <begin position="35"/>
        <end position="100"/>
    </location>
</feature>
<dbReference type="PANTHER" id="PTHR33138">
    <property type="entry name" value="OS01G0690200 PROTEIN"/>
    <property type="match status" value="1"/>
</dbReference>
<comment type="subcellular location">
    <subcellularLocation>
        <location evidence="1">Membrane</location>
        <topology evidence="1">Single-pass membrane protein</topology>
    </subcellularLocation>
</comment>
<dbReference type="Proteomes" id="UP001163823">
    <property type="component" value="Chromosome 7"/>
</dbReference>
<dbReference type="InterPro" id="IPR025287">
    <property type="entry name" value="WAK_GUB"/>
</dbReference>
<comment type="caution">
    <text evidence="5">The sequence shown here is derived from an EMBL/GenBank/DDBJ whole genome shotgun (WGS) entry which is preliminary data.</text>
</comment>
<dbReference type="PANTHER" id="PTHR33138:SF30">
    <property type="entry name" value="LEAF RUST 10 DISEASE-RESISTANCE LOCUS RECEPTOR-LIKE PROTEIN KINASE-LIKE 2.7"/>
    <property type="match status" value="1"/>
</dbReference>
<evidence type="ECO:0000256" key="3">
    <source>
        <dbReference type="SAM" id="SignalP"/>
    </source>
</evidence>
<keyword evidence="5" id="KW-0418">Kinase</keyword>
<keyword evidence="6" id="KW-1185">Reference proteome</keyword>
<dbReference type="Pfam" id="PF13947">
    <property type="entry name" value="GUB_WAK_bind"/>
    <property type="match status" value="1"/>
</dbReference>
<proteinExistence type="predicted"/>
<organism evidence="5 6">
    <name type="scientific">Quillaja saponaria</name>
    <name type="common">Soap bark tree</name>
    <dbReference type="NCBI Taxonomy" id="32244"/>
    <lineage>
        <taxon>Eukaryota</taxon>
        <taxon>Viridiplantae</taxon>
        <taxon>Streptophyta</taxon>
        <taxon>Embryophyta</taxon>
        <taxon>Tracheophyta</taxon>
        <taxon>Spermatophyta</taxon>
        <taxon>Magnoliopsida</taxon>
        <taxon>eudicotyledons</taxon>
        <taxon>Gunneridae</taxon>
        <taxon>Pentapetalae</taxon>
        <taxon>rosids</taxon>
        <taxon>fabids</taxon>
        <taxon>Fabales</taxon>
        <taxon>Quillajaceae</taxon>
        <taxon>Quillaja</taxon>
    </lineage>
</organism>
<dbReference type="GO" id="GO:0030247">
    <property type="term" value="F:polysaccharide binding"/>
    <property type="evidence" value="ECO:0007669"/>
    <property type="project" value="InterPro"/>
</dbReference>
<feature type="signal peptide" evidence="3">
    <location>
        <begin position="1"/>
        <end position="29"/>
    </location>
</feature>
<dbReference type="EMBL" id="JARAOO010000007">
    <property type="protein sequence ID" value="KAJ7961570.1"/>
    <property type="molecule type" value="Genomic_DNA"/>
</dbReference>
<sequence length="251" mass="28468">MFTEKCCSAGLIPLVILVLIQLLQGSCHALNQNFCPNYSSSCGIIKNISYPFRLKGDPESCGDKRYELICENNVTELYRNSRKYHVQAINYKNYTIRVVDAGVEYINVCSSIYDFISNFDSDSDSPNYLYEYFSEDYYETYLTRNIVFFNCTNPVIDDSLYLTMDINASCDLNYSKEKGKQNGHIYATISDGLIVGDMKVGCHVKTVALTSWGLSKNNVVDIHRALVYGFELSRLHAYGFKCLTSIRGGMN</sequence>
<accession>A0AAD7LRC0</accession>
<keyword evidence="5" id="KW-0808">Transferase</keyword>
<dbReference type="GO" id="GO:0016020">
    <property type="term" value="C:membrane"/>
    <property type="evidence" value="ECO:0007669"/>
    <property type="project" value="UniProtKB-SubCell"/>
</dbReference>
<keyword evidence="5" id="KW-0675">Receptor</keyword>
<dbReference type="AlphaFoldDB" id="A0AAD7LRC0"/>
<evidence type="ECO:0000256" key="1">
    <source>
        <dbReference type="ARBA" id="ARBA00004167"/>
    </source>
</evidence>